<dbReference type="PROSITE" id="PS51257">
    <property type="entry name" value="PROKAR_LIPOPROTEIN"/>
    <property type="match status" value="1"/>
</dbReference>
<keyword evidence="3 6" id="KW-0732">Signal</keyword>
<evidence type="ECO:0000313" key="10">
    <source>
        <dbReference type="Proteomes" id="UP000236731"/>
    </source>
</evidence>
<protein>
    <submittedName>
        <fullName evidence="9">SusD family protein</fullName>
    </submittedName>
</protein>
<dbReference type="InterPro" id="IPR012944">
    <property type="entry name" value="SusD_RagB_dom"/>
</dbReference>
<evidence type="ECO:0000256" key="5">
    <source>
        <dbReference type="ARBA" id="ARBA00023237"/>
    </source>
</evidence>
<evidence type="ECO:0000256" key="2">
    <source>
        <dbReference type="ARBA" id="ARBA00006275"/>
    </source>
</evidence>
<dbReference type="InterPro" id="IPR011990">
    <property type="entry name" value="TPR-like_helical_dom_sf"/>
</dbReference>
<gene>
    <name evidence="9" type="ORF">SAMN05421877_1088</name>
</gene>
<evidence type="ECO:0000256" key="1">
    <source>
        <dbReference type="ARBA" id="ARBA00004442"/>
    </source>
</evidence>
<evidence type="ECO:0000256" key="4">
    <source>
        <dbReference type="ARBA" id="ARBA00023136"/>
    </source>
</evidence>
<comment type="subcellular location">
    <subcellularLocation>
        <location evidence="1">Cell outer membrane</location>
    </subcellularLocation>
</comment>
<accession>A0A1H6A758</accession>
<proteinExistence type="inferred from homology"/>
<evidence type="ECO:0000256" key="6">
    <source>
        <dbReference type="SAM" id="SignalP"/>
    </source>
</evidence>
<feature type="signal peptide" evidence="6">
    <location>
        <begin position="1"/>
        <end position="28"/>
    </location>
</feature>
<dbReference type="CDD" id="cd08977">
    <property type="entry name" value="SusD"/>
    <property type="match status" value="1"/>
</dbReference>
<feature type="chain" id="PRO_5009292376" evidence="6">
    <location>
        <begin position="29"/>
        <end position="483"/>
    </location>
</feature>
<dbReference type="InterPro" id="IPR033985">
    <property type="entry name" value="SusD-like_N"/>
</dbReference>
<dbReference type="RefSeq" id="WP_103906706.1">
    <property type="nucleotide sequence ID" value="NZ_CP049246.1"/>
</dbReference>
<keyword evidence="5" id="KW-0998">Cell outer membrane</keyword>
<dbReference type="Proteomes" id="UP000236731">
    <property type="component" value="Unassembled WGS sequence"/>
</dbReference>
<feature type="domain" description="RagB/SusD" evidence="7">
    <location>
        <begin position="346"/>
        <end position="445"/>
    </location>
</feature>
<evidence type="ECO:0000256" key="3">
    <source>
        <dbReference type="ARBA" id="ARBA00022729"/>
    </source>
</evidence>
<dbReference type="AlphaFoldDB" id="A0A1H6A758"/>
<evidence type="ECO:0000259" key="8">
    <source>
        <dbReference type="Pfam" id="PF14322"/>
    </source>
</evidence>
<reference evidence="10" key="1">
    <citation type="submission" date="2016-10" db="EMBL/GenBank/DDBJ databases">
        <authorList>
            <person name="Varghese N."/>
            <person name="Submissions S."/>
        </authorList>
    </citation>
    <scope>NUCLEOTIDE SEQUENCE [LARGE SCALE GENOMIC DNA]</scope>
    <source>
        <strain evidence="10">DSM 22361</strain>
    </source>
</reference>
<evidence type="ECO:0000313" key="9">
    <source>
        <dbReference type="EMBL" id="SEG44573.1"/>
    </source>
</evidence>
<dbReference type="EMBL" id="FNUT01000008">
    <property type="protein sequence ID" value="SEG44573.1"/>
    <property type="molecule type" value="Genomic_DNA"/>
</dbReference>
<comment type="similarity">
    <text evidence="2">Belongs to the SusD family.</text>
</comment>
<evidence type="ECO:0000259" key="7">
    <source>
        <dbReference type="Pfam" id="PF07980"/>
    </source>
</evidence>
<name>A0A1H6A758_9SPHI</name>
<sequence length="483" mass="53704">MKNTFKNIYRFSKVALAIALLAASTSCGKDFLDRNSELDIPEEQISAEALRVEGQVNGLYASLKNGALYGGRYLIYNDIRGEEFLNRGGNNVTGYSVYQFSNDPSDSYVAGFWIQAYVTINRVNIFLDNISKVSDDIVPAEKKAQYISEAKFIRAISYYTLVQLFAKPYAADNGASQGVPLRLTPEKSVDNNAAQRATVKAIYDQILKDLNEAEPTAVANYGDAYRRGTRVHKNTVIALKTRVYLAMKNFPKVIEEANKIVSPNAPFTATSGVPHKLLEKIESVFADKTSDERILSFPFELTNIPGTQNQLSYYYNMGNIEYYLNKGTTGIYANPNWPETDARKSALTGVASGFTILKKYTDVGTYLDWVPAIRYAEVLLNLAEAEAEVGDQGRALALLKAIRNRSDAAYTFPAFASRSALVDAILLERRIELLGEGFRAPDLQRRNSPINSVGAGRLVQPNDDHYVFPIPLRELIDNVDINK</sequence>
<dbReference type="OrthoDB" id="9792139at2"/>
<dbReference type="Pfam" id="PF07980">
    <property type="entry name" value="SusD_RagB"/>
    <property type="match status" value="1"/>
</dbReference>
<keyword evidence="10" id="KW-1185">Reference proteome</keyword>
<dbReference type="Gene3D" id="1.25.40.390">
    <property type="match status" value="1"/>
</dbReference>
<keyword evidence="4" id="KW-0472">Membrane</keyword>
<dbReference type="SUPFAM" id="SSF48452">
    <property type="entry name" value="TPR-like"/>
    <property type="match status" value="1"/>
</dbReference>
<feature type="domain" description="SusD-like N-terminal" evidence="8">
    <location>
        <begin position="30"/>
        <end position="245"/>
    </location>
</feature>
<dbReference type="Pfam" id="PF14322">
    <property type="entry name" value="SusD-like_3"/>
    <property type="match status" value="1"/>
</dbReference>
<dbReference type="GO" id="GO:0009279">
    <property type="term" value="C:cell outer membrane"/>
    <property type="evidence" value="ECO:0007669"/>
    <property type="project" value="UniProtKB-SubCell"/>
</dbReference>
<organism evidence="9 10">
    <name type="scientific">Sphingobacterium lactis</name>
    <dbReference type="NCBI Taxonomy" id="797291"/>
    <lineage>
        <taxon>Bacteria</taxon>
        <taxon>Pseudomonadati</taxon>
        <taxon>Bacteroidota</taxon>
        <taxon>Sphingobacteriia</taxon>
        <taxon>Sphingobacteriales</taxon>
        <taxon>Sphingobacteriaceae</taxon>
        <taxon>Sphingobacterium</taxon>
    </lineage>
</organism>